<dbReference type="Gene3D" id="3.20.170.20">
    <property type="entry name" value="Protein of unknown function DUF952"/>
    <property type="match status" value="1"/>
</dbReference>
<name>A0A6N7Z3C6_9PSEU</name>
<dbReference type="RefSeq" id="WP_312868239.1">
    <property type="nucleotide sequence ID" value="NZ_WMBA01000033.1"/>
</dbReference>
<protein>
    <submittedName>
        <fullName evidence="1">DUF952 domain-containing protein</fullName>
    </submittedName>
</protein>
<reference evidence="1 2" key="1">
    <citation type="submission" date="2019-11" db="EMBL/GenBank/DDBJ databases">
        <title>Draft genome of Amycolatopsis RM579.</title>
        <authorList>
            <person name="Duangmal K."/>
            <person name="Mingma R."/>
        </authorList>
    </citation>
    <scope>NUCLEOTIDE SEQUENCE [LARGE SCALE GENOMIC DNA]</scope>
    <source>
        <strain evidence="1 2">RM579</strain>
    </source>
</reference>
<dbReference type="Proteomes" id="UP000440096">
    <property type="component" value="Unassembled WGS sequence"/>
</dbReference>
<comment type="caution">
    <text evidence="1">The sequence shown here is derived from an EMBL/GenBank/DDBJ whole genome shotgun (WGS) entry which is preliminary data.</text>
</comment>
<dbReference type="PANTHER" id="PTHR34129">
    <property type="entry name" value="BLR1139 PROTEIN"/>
    <property type="match status" value="1"/>
</dbReference>
<dbReference type="AlphaFoldDB" id="A0A6N7Z3C6"/>
<dbReference type="InterPro" id="IPR009297">
    <property type="entry name" value="DUF952"/>
</dbReference>
<dbReference type="SUPFAM" id="SSF56399">
    <property type="entry name" value="ADP-ribosylation"/>
    <property type="match status" value="1"/>
</dbReference>
<dbReference type="EMBL" id="WMBA01000033">
    <property type="protein sequence ID" value="MTD56393.1"/>
    <property type="molecule type" value="Genomic_DNA"/>
</dbReference>
<accession>A0A6N7Z3C6</accession>
<gene>
    <name evidence="1" type="ORF">GKO32_20785</name>
</gene>
<organism evidence="1 2">
    <name type="scientific">Amycolatopsis pithecellobii</name>
    <dbReference type="NCBI Taxonomy" id="664692"/>
    <lineage>
        <taxon>Bacteria</taxon>
        <taxon>Bacillati</taxon>
        <taxon>Actinomycetota</taxon>
        <taxon>Actinomycetes</taxon>
        <taxon>Pseudonocardiales</taxon>
        <taxon>Pseudonocardiaceae</taxon>
        <taxon>Amycolatopsis</taxon>
    </lineage>
</organism>
<keyword evidence="2" id="KW-1185">Reference proteome</keyword>
<sequence length="122" mass="13447">MILHICPEADWARTTRAYYSRSLDTVGFIHCADPGTAHLPANALYAGRTDLLLLEIDPACLDVPVRWEEGNPPHPARIWFPHVYGPIRVDAVVGVHPFPPEPDGTFKLPAAIANREPPPNVP</sequence>
<dbReference type="Pfam" id="PF06108">
    <property type="entry name" value="DUF952"/>
    <property type="match status" value="1"/>
</dbReference>
<proteinExistence type="predicted"/>
<evidence type="ECO:0000313" key="2">
    <source>
        <dbReference type="Proteomes" id="UP000440096"/>
    </source>
</evidence>
<dbReference type="PANTHER" id="PTHR34129:SF1">
    <property type="entry name" value="DUF952 DOMAIN-CONTAINING PROTEIN"/>
    <property type="match status" value="1"/>
</dbReference>
<evidence type="ECO:0000313" key="1">
    <source>
        <dbReference type="EMBL" id="MTD56393.1"/>
    </source>
</evidence>